<dbReference type="EMBL" id="BQNB010011713">
    <property type="protein sequence ID" value="GJS94192.1"/>
    <property type="molecule type" value="Genomic_DNA"/>
</dbReference>
<dbReference type="GO" id="GO:0003964">
    <property type="term" value="F:RNA-directed DNA polymerase activity"/>
    <property type="evidence" value="ECO:0007669"/>
    <property type="project" value="UniProtKB-KW"/>
</dbReference>
<protein>
    <submittedName>
        <fullName evidence="2">RNA-directed DNA polymerase, eukaryota, reverse transcriptase zinc-binding domain protein</fullName>
    </submittedName>
</protein>
<feature type="non-terminal residue" evidence="2">
    <location>
        <position position="756"/>
    </location>
</feature>
<reference evidence="2" key="2">
    <citation type="submission" date="2022-01" db="EMBL/GenBank/DDBJ databases">
        <authorList>
            <person name="Yamashiro T."/>
            <person name="Shiraishi A."/>
            <person name="Satake H."/>
            <person name="Nakayama K."/>
        </authorList>
    </citation>
    <scope>NUCLEOTIDE SEQUENCE</scope>
</reference>
<keyword evidence="2" id="KW-0548">Nucleotidyltransferase</keyword>
<feature type="domain" description="Reverse transcriptase zinc-binding" evidence="1">
    <location>
        <begin position="592"/>
        <end position="676"/>
    </location>
</feature>
<dbReference type="PANTHER" id="PTHR33116:SF78">
    <property type="entry name" value="OS12G0587133 PROTEIN"/>
    <property type="match status" value="1"/>
</dbReference>
<keyword evidence="3" id="KW-1185">Reference proteome</keyword>
<evidence type="ECO:0000313" key="3">
    <source>
        <dbReference type="Proteomes" id="UP001151760"/>
    </source>
</evidence>
<dbReference type="Proteomes" id="UP001151760">
    <property type="component" value="Unassembled WGS sequence"/>
</dbReference>
<evidence type="ECO:0000259" key="1">
    <source>
        <dbReference type="Pfam" id="PF13966"/>
    </source>
</evidence>
<proteinExistence type="predicted"/>
<keyword evidence="2" id="KW-0808">Transferase</keyword>
<keyword evidence="2" id="KW-0695">RNA-directed DNA polymerase</keyword>
<comment type="caution">
    <text evidence="2">The sequence shown here is derived from an EMBL/GenBank/DDBJ whole genome shotgun (WGS) entry which is preliminary data.</text>
</comment>
<sequence length="756" mass="88207">MELPDVSYGIEYVARPLLLFFSSENQLLWFRYREYQYGVSNGLDMAYWGFLRARIRRIFLDGYGVLVFRIVIFKITSFNLQNARLLLFDDLCCSGLHFTWTKNIHKMREGDISGILKKLDRVMVNEDFINKYSLDHAIFIPYLISDHSFVVLIMPNCLKRKKKSFKFANYLTDKANFLKIVEEKWNVDIDGFSIYLDVVSDEEKLLYQKSKIKWLSYGDKNNAFFHKVLKGNYQRNIIHSVYDKGGQRFEGDHVATQFVNHFNQFLGNSPVVLLISDSAAIFSKKLSKRDANFMVRDVKDKEIKDAMFCIRDNKAPGPDGVSAKFFKKAWHIVGEDVCKAVKVFFAKGWLLGELNATIIALVPKMASPLKNFGFHEKMIKWIMQYVSSTKFSININGESYGYFKGGRGLRQGDPVSPYLFTLVMEYFTLIMEKNCFVMVILICKRLLGIPIEGIGTARLRSCSSGSFTTLSVWVVQKEVSDSWGWKNFLDIRDLVLQHVKYKIGDGKQTFMWYDNWSGLGPLINCITHRSLYDAKLGKACIVADICCNSSWSWPDDWTSMYPFIRNVTVPLIIPNKKDKISWIDNNRVKHKFNMSNVYHNLKDDTSIVVWSSLVWYTQCIPKHSLILWMAYQGKLLTQDRIKKWGSFDMMACSLCKSDEGLHNNLFFQCNFFKRIWEKIQELMDCHILKVEWLSIVETLAMKPCQNKIWSIVRRLCIGATVYAIWCERNFRIFRNEERDWNVVLQIICDNVKLRLI</sequence>
<organism evidence="2 3">
    <name type="scientific">Tanacetum coccineum</name>
    <dbReference type="NCBI Taxonomy" id="301880"/>
    <lineage>
        <taxon>Eukaryota</taxon>
        <taxon>Viridiplantae</taxon>
        <taxon>Streptophyta</taxon>
        <taxon>Embryophyta</taxon>
        <taxon>Tracheophyta</taxon>
        <taxon>Spermatophyta</taxon>
        <taxon>Magnoliopsida</taxon>
        <taxon>eudicotyledons</taxon>
        <taxon>Gunneridae</taxon>
        <taxon>Pentapetalae</taxon>
        <taxon>asterids</taxon>
        <taxon>campanulids</taxon>
        <taxon>Asterales</taxon>
        <taxon>Asteraceae</taxon>
        <taxon>Asteroideae</taxon>
        <taxon>Anthemideae</taxon>
        <taxon>Anthemidinae</taxon>
        <taxon>Tanacetum</taxon>
    </lineage>
</organism>
<evidence type="ECO:0000313" key="2">
    <source>
        <dbReference type="EMBL" id="GJS94192.1"/>
    </source>
</evidence>
<gene>
    <name evidence="2" type="ORF">Tco_0801160</name>
</gene>
<reference evidence="2" key="1">
    <citation type="journal article" date="2022" name="Int. J. Mol. Sci.">
        <title>Draft Genome of Tanacetum Coccineum: Genomic Comparison of Closely Related Tanacetum-Family Plants.</title>
        <authorList>
            <person name="Yamashiro T."/>
            <person name="Shiraishi A."/>
            <person name="Nakayama K."/>
            <person name="Satake H."/>
        </authorList>
    </citation>
    <scope>NUCLEOTIDE SEQUENCE</scope>
</reference>
<dbReference type="Pfam" id="PF13966">
    <property type="entry name" value="zf-RVT"/>
    <property type="match status" value="1"/>
</dbReference>
<name>A0ABQ4ZYK8_9ASTR</name>
<accession>A0ABQ4ZYK8</accession>
<dbReference type="InterPro" id="IPR026960">
    <property type="entry name" value="RVT-Znf"/>
</dbReference>
<dbReference type="PANTHER" id="PTHR33116">
    <property type="entry name" value="REVERSE TRANSCRIPTASE ZINC-BINDING DOMAIN-CONTAINING PROTEIN-RELATED-RELATED"/>
    <property type="match status" value="1"/>
</dbReference>